<evidence type="ECO:0000256" key="7">
    <source>
        <dbReference type="SAM" id="Phobius"/>
    </source>
</evidence>
<reference evidence="9 10" key="1">
    <citation type="journal article" date="2015" name="Fungal Genet. Biol.">
        <title>Evolution of novel wood decay mechanisms in Agaricales revealed by the genome sequences of Fistulina hepatica and Cylindrobasidium torrendii.</title>
        <authorList>
            <person name="Floudas D."/>
            <person name="Held B.W."/>
            <person name="Riley R."/>
            <person name="Nagy L.G."/>
            <person name="Koehler G."/>
            <person name="Ransdell A.S."/>
            <person name="Younus H."/>
            <person name="Chow J."/>
            <person name="Chiniquy J."/>
            <person name="Lipzen A."/>
            <person name="Tritt A."/>
            <person name="Sun H."/>
            <person name="Haridas S."/>
            <person name="LaButti K."/>
            <person name="Ohm R.A."/>
            <person name="Kues U."/>
            <person name="Blanchette R.A."/>
            <person name="Grigoriev I.V."/>
            <person name="Minto R.E."/>
            <person name="Hibbett D.S."/>
        </authorList>
    </citation>
    <scope>NUCLEOTIDE SEQUENCE [LARGE SCALE GENOMIC DNA]</scope>
    <source>
        <strain evidence="9 10">FP15055 ss-10</strain>
    </source>
</reference>
<dbReference type="GO" id="GO:0016020">
    <property type="term" value="C:membrane"/>
    <property type="evidence" value="ECO:0007669"/>
    <property type="project" value="UniProtKB-SubCell"/>
</dbReference>
<feature type="transmembrane region" description="Helical" evidence="7">
    <location>
        <begin position="208"/>
        <end position="229"/>
    </location>
</feature>
<organism evidence="9 10">
    <name type="scientific">Cylindrobasidium torrendii FP15055 ss-10</name>
    <dbReference type="NCBI Taxonomy" id="1314674"/>
    <lineage>
        <taxon>Eukaryota</taxon>
        <taxon>Fungi</taxon>
        <taxon>Dikarya</taxon>
        <taxon>Basidiomycota</taxon>
        <taxon>Agaricomycotina</taxon>
        <taxon>Agaricomycetes</taxon>
        <taxon>Agaricomycetidae</taxon>
        <taxon>Agaricales</taxon>
        <taxon>Marasmiineae</taxon>
        <taxon>Physalacriaceae</taxon>
        <taxon>Cylindrobasidium</taxon>
    </lineage>
</organism>
<evidence type="ECO:0000256" key="6">
    <source>
        <dbReference type="ARBA" id="ARBA00023136"/>
    </source>
</evidence>
<keyword evidence="6 7" id="KW-0472">Membrane</keyword>
<evidence type="ECO:0000256" key="3">
    <source>
        <dbReference type="ARBA" id="ARBA00022692"/>
    </source>
</evidence>
<feature type="transmembrane region" description="Helical" evidence="7">
    <location>
        <begin position="353"/>
        <end position="373"/>
    </location>
</feature>
<feature type="transmembrane region" description="Helical" evidence="7">
    <location>
        <begin position="326"/>
        <end position="347"/>
    </location>
</feature>
<evidence type="ECO:0000259" key="8">
    <source>
        <dbReference type="Pfam" id="PF01694"/>
    </source>
</evidence>
<dbReference type="InterPro" id="IPR050925">
    <property type="entry name" value="Rhomboid_protease_S54"/>
</dbReference>
<evidence type="ECO:0000313" key="10">
    <source>
        <dbReference type="Proteomes" id="UP000054007"/>
    </source>
</evidence>
<dbReference type="InterPro" id="IPR035952">
    <property type="entry name" value="Rhomboid-like_sf"/>
</dbReference>
<comment type="similarity">
    <text evidence="2">Belongs to the peptidase S54 family.</text>
</comment>
<keyword evidence="10" id="KW-1185">Reference proteome</keyword>
<dbReference type="AlphaFoldDB" id="A0A0D7B287"/>
<feature type="transmembrane region" description="Helical" evidence="7">
    <location>
        <begin position="249"/>
        <end position="267"/>
    </location>
</feature>
<accession>A0A0D7B287</accession>
<dbReference type="PANTHER" id="PTHR43731">
    <property type="entry name" value="RHOMBOID PROTEASE"/>
    <property type="match status" value="1"/>
</dbReference>
<dbReference type="PANTHER" id="PTHR43731:SF14">
    <property type="entry name" value="PRESENILIN-ASSOCIATED RHOMBOID-LIKE PROTEIN, MITOCHONDRIAL"/>
    <property type="match status" value="1"/>
</dbReference>
<comment type="subcellular location">
    <subcellularLocation>
        <location evidence="1">Membrane</location>
        <topology evidence="1">Multi-pass membrane protein</topology>
    </subcellularLocation>
</comment>
<dbReference type="EMBL" id="KN880681">
    <property type="protein sequence ID" value="KIY63651.1"/>
    <property type="molecule type" value="Genomic_DNA"/>
</dbReference>
<feature type="transmembrane region" description="Helical" evidence="7">
    <location>
        <begin position="380"/>
        <end position="400"/>
    </location>
</feature>
<evidence type="ECO:0000256" key="5">
    <source>
        <dbReference type="ARBA" id="ARBA00022989"/>
    </source>
</evidence>
<protein>
    <recommendedName>
        <fullName evidence="8">Peptidase S54 rhomboid domain-containing protein</fullName>
    </recommendedName>
</protein>
<dbReference type="InterPro" id="IPR022764">
    <property type="entry name" value="Peptidase_S54_rhomboid_dom"/>
</dbReference>
<dbReference type="Gene3D" id="1.20.1540.10">
    <property type="entry name" value="Rhomboid-like"/>
    <property type="match status" value="1"/>
</dbReference>
<keyword evidence="3 7" id="KW-0812">Transmembrane</keyword>
<dbReference type="SUPFAM" id="SSF144091">
    <property type="entry name" value="Rhomboid-like"/>
    <property type="match status" value="1"/>
</dbReference>
<dbReference type="GO" id="GO:0004252">
    <property type="term" value="F:serine-type endopeptidase activity"/>
    <property type="evidence" value="ECO:0007669"/>
    <property type="project" value="InterPro"/>
</dbReference>
<evidence type="ECO:0000313" key="9">
    <source>
        <dbReference type="EMBL" id="KIY63651.1"/>
    </source>
</evidence>
<evidence type="ECO:0000256" key="1">
    <source>
        <dbReference type="ARBA" id="ARBA00004141"/>
    </source>
</evidence>
<dbReference type="OrthoDB" id="10260614at2759"/>
<evidence type="ECO:0000256" key="4">
    <source>
        <dbReference type="ARBA" id="ARBA00022801"/>
    </source>
</evidence>
<dbReference type="Proteomes" id="UP000054007">
    <property type="component" value="Unassembled WGS sequence"/>
</dbReference>
<name>A0A0D7B287_9AGAR</name>
<dbReference type="GO" id="GO:0006465">
    <property type="term" value="P:signal peptide processing"/>
    <property type="evidence" value="ECO:0007669"/>
    <property type="project" value="TreeGrafter"/>
</dbReference>
<evidence type="ECO:0000256" key="2">
    <source>
        <dbReference type="ARBA" id="ARBA00009045"/>
    </source>
</evidence>
<dbReference type="Pfam" id="PF01694">
    <property type="entry name" value="Rhomboid"/>
    <property type="match status" value="1"/>
</dbReference>
<feature type="domain" description="Peptidase S54 rhomboid" evidence="8">
    <location>
        <begin position="196"/>
        <end position="400"/>
    </location>
</feature>
<sequence>MLLTSCRRVVLLARHGRPLSTRNWTKIRPNSTHAHVSHPKQASFPLESQMKLGAPGVRNQIIFGLLGSLAVFAYAAENTNAETDTWTKRVKSSLRWAPITNAELRKLQQVEFVKSLRTQFAKVQETVTALPLLLRPWITGFYLAVAQPYADASEGKRICWKICLLNTGIFLAWQIPRLQPVLRKTFMHNPLSGLSYTMFTSTFSHRGFLHLLFNCIALEGFGSSAAVYLSTAQHATAPEQLESTSTYHFTAFFIAAGAFASLVAHAVDTKFLYPRMVSRIFSASSAKAGADTWASAVVASSARPAAAAAATAAPPRILPSLGASGAVYACVTMTALAFPTSQVALIIPPSYPMDIWVGVGGLLAFDTLGALKILRTGRGFFNLGHFAHLGGAAFGVAYYYNGPHTWSWLRETVKTEQKPLSQT</sequence>
<keyword evidence="4" id="KW-0378">Hydrolase</keyword>
<proteinExistence type="inferred from homology"/>
<keyword evidence="5 7" id="KW-1133">Transmembrane helix</keyword>
<dbReference type="STRING" id="1314674.A0A0D7B287"/>
<gene>
    <name evidence="9" type="ORF">CYLTODRAFT_425905</name>
</gene>